<keyword evidence="3" id="KW-1185">Reference proteome</keyword>
<dbReference type="Gene3D" id="3.40.190.10">
    <property type="entry name" value="Periplasmic binding protein-like II"/>
    <property type="match status" value="1"/>
</dbReference>
<gene>
    <name evidence="2" type="ORF">CLV85_1067</name>
</gene>
<sequence>MSMSKIAASGLSLKPSRRARISGLALALSAGLVLSGCASGSDSSTDSAGGSSGDSCDFSSTYPSGAIEFIVPWAAGGGTDSVSRFVGLQLADRLETQVNVVNRDGGGGVIGHTAIANGKADGSVIGMTTVEITMMHWQGLTDLAYEDITPIAQVNSDPSGITVAADAPWETIEDLLDDARANPGDIVGSGTAIGGIWDLARAGMLLEAGMDVNDIRWVPSAGSAPALQELAAGGIDVTFASLAENATMIEAGEARPLAIMGEERDPNYPDVPTLKEVGIDFSMGSWRGVSGPAGMDEDIVAELECQVADIVASDEYVEFMTTAGFGVDGKDTAAFTEFIVNEDEAKGTIMEAAGLTG</sequence>
<evidence type="ECO:0000256" key="1">
    <source>
        <dbReference type="ARBA" id="ARBA00006987"/>
    </source>
</evidence>
<name>A0A2M9D8R9_9MICO</name>
<dbReference type="Gene3D" id="3.40.190.150">
    <property type="entry name" value="Bordetella uptake gene, domain 1"/>
    <property type="match status" value="1"/>
</dbReference>
<dbReference type="RefSeq" id="WP_100388532.1">
    <property type="nucleotide sequence ID" value="NZ_BMZU01000001.1"/>
</dbReference>
<dbReference type="PANTHER" id="PTHR42928:SF5">
    <property type="entry name" value="BLR1237 PROTEIN"/>
    <property type="match status" value="1"/>
</dbReference>
<evidence type="ECO:0000313" key="2">
    <source>
        <dbReference type="EMBL" id="PJJ81883.1"/>
    </source>
</evidence>
<dbReference type="PIRSF" id="PIRSF017082">
    <property type="entry name" value="YflP"/>
    <property type="match status" value="1"/>
</dbReference>
<organism evidence="2 3">
    <name type="scientific">Salinibacterium amurskyense</name>
    <dbReference type="NCBI Taxonomy" id="205941"/>
    <lineage>
        <taxon>Bacteria</taxon>
        <taxon>Bacillati</taxon>
        <taxon>Actinomycetota</taxon>
        <taxon>Actinomycetes</taxon>
        <taxon>Micrococcales</taxon>
        <taxon>Microbacteriaceae</taxon>
        <taxon>Salinibacterium</taxon>
    </lineage>
</organism>
<keyword evidence="2" id="KW-0675">Receptor</keyword>
<dbReference type="InterPro" id="IPR042100">
    <property type="entry name" value="Bug_dom1"/>
</dbReference>
<reference evidence="2 3" key="1">
    <citation type="submission" date="2017-11" db="EMBL/GenBank/DDBJ databases">
        <title>Genomic Encyclopedia of Archaeal and Bacterial Type Strains, Phase II (KMG-II): From Individual Species to Whole Genera.</title>
        <authorList>
            <person name="Goeker M."/>
        </authorList>
    </citation>
    <scope>NUCLEOTIDE SEQUENCE [LARGE SCALE GENOMIC DNA]</scope>
    <source>
        <strain evidence="2 3">DSM 16400</strain>
    </source>
</reference>
<proteinExistence type="inferred from homology"/>
<dbReference type="EMBL" id="PGFH01000001">
    <property type="protein sequence ID" value="PJJ81883.1"/>
    <property type="molecule type" value="Genomic_DNA"/>
</dbReference>
<protein>
    <submittedName>
        <fullName evidence="2">Tripartite-type tricarboxylate transporter receptor subunit TctC</fullName>
    </submittedName>
</protein>
<comment type="caution">
    <text evidence="2">The sequence shown here is derived from an EMBL/GenBank/DDBJ whole genome shotgun (WGS) entry which is preliminary data.</text>
</comment>
<dbReference type="InterPro" id="IPR005064">
    <property type="entry name" value="BUG"/>
</dbReference>
<dbReference type="Pfam" id="PF03401">
    <property type="entry name" value="TctC"/>
    <property type="match status" value="1"/>
</dbReference>
<dbReference type="PANTHER" id="PTHR42928">
    <property type="entry name" value="TRICARBOXYLATE-BINDING PROTEIN"/>
    <property type="match status" value="1"/>
</dbReference>
<dbReference type="CDD" id="cd07012">
    <property type="entry name" value="PBP2_Bug_TTT"/>
    <property type="match status" value="1"/>
</dbReference>
<comment type="similarity">
    <text evidence="1">Belongs to the UPF0065 (bug) family.</text>
</comment>
<dbReference type="SUPFAM" id="SSF53850">
    <property type="entry name" value="Periplasmic binding protein-like II"/>
    <property type="match status" value="1"/>
</dbReference>
<dbReference type="Proteomes" id="UP000231742">
    <property type="component" value="Unassembled WGS sequence"/>
</dbReference>
<accession>A0A2M9D8R9</accession>
<evidence type="ECO:0000313" key="3">
    <source>
        <dbReference type="Proteomes" id="UP000231742"/>
    </source>
</evidence>
<dbReference type="AlphaFoldDB" id="A0A2M9D8R9"/>
<dbReference type="OrthoDB" id="8627412at2"/>